<dbReference type="RefSeq" id="WP_153273518.1">
    <property type="nucleotide sequence ID" value="NZ_CP043499.1"/>
</dbReference>
<dbReference type="AlphaFoldDB" id="A0A5Q0CHC2"/>
<dbReference type="Proteomes" id="UP000326881">
    <property type="component" value="Plasmid unnamed"/>
</dbReference>
<evidence type="ECO:0000313" key="2">
    <source>
        <dbReference type="Proteomes" id="UP000326881"/>
    </source>
</evidence>
<organism evidence="1 2">
    <name type="scientific">Rhizobium grahamii</name>
    <dbReference type="NCBI Taxonomy" id="1120045"/>
    <lineage>
        <taxon>Bacteria</taxon>
        <taxon>Pseudomonadati</taxon>
        <taxon>Pseudomonadota</taxon>
        <taxon>Alphaproteobacteria</taxon>
        <taxon>Hyphomicrobiales</taxon>
        <taxon>Rhizobiaceae</taxon>
        <taxon>Rhizobium/Agrobacterium group</taxon>
        <taxon>Rhizobium</taxon>
    </lineage>
</organism>
<protein>
    <submittedName>
        <fullName evidence="1">Uncharacterized protein</fullName>
    </submittedName>
</protein>
<reference evidence="1 2" key="1">
    <citation type="submission" date="2019-08" db="EMBL/GenBank/DDBJ databases">
        <title>Prosopis cineraria nodule microbiome.</title>
        <authorList>
            <person name="Ali R."/>
            <person name="Chaluvadi S.R."/>
            <person name="Wang X."/>
        </authorList>
    </citation>
    <scope>NUCLEOTIDE SEQUENCE [LARGE SCALE GENOMIC DNA]</scope>
    <source>
        <strain evidence="1 2">BG7</strain>
        <plasmid evidence="1 2">unnamed</plasmid>
    </source>
</reference>
<dbReference type="OrthoDB" id="8366572at2"/>
<name>A0A5Q0CHC2_9HYPH</name>
<sequence length="175" mass="20068">MAAARYREYVLDLKSRIEALHAEPERFQTYELAMELLAKQNLISYSLKKQRGVSDSLFYRRDTATGQGVQMQQETAYKLFSGFLGLGEFFAATGRTDGLNEEAFAERLTRNWQYPSCAVHLSYRKKGSERSTSMKMLFIGLNGEADATTYENGMDDLTLLVQQRPYSSAVLWEWK</sequence>
<accession>A0A5Q0CHC2</accession>
<keyword evidence="1" id="KW-0614">Plasmid</keyword>
<dbReference type="EMBL" id="CP043499">
    <property type="protein sequence ID" value="QFY63559.1"/>
    <property type="molecule type" value="Genomic_DNA"/>
</dbReference>
<geneLocation type="plasmid" evidence="1 2">
    <name>unnamed</name>
</geneLocation>
<keyword evidence="2" id="KW-1185">Reference proteome</keyword>
<evidence type="ECO:0000313" key="1">
    <source>
        <dbReference type="EMBL" id="QFY63559.1"/>
    </source>
</evidence>
<gene>
    <name evidence="1" type="ORF">FZ934_25295</name>
</gene>
<dbReference type="KEGG" id="rgr:FZ934_25295"/>
<proteinExistence type="predicted"/>